<dbReference type="EMBL" id="ML976778">
    <property type="protein sequence ID" value="KAF1964746.1"/>
    <property type="molecule type" value="Genomic_DNA"/>
</dbReference>
<dbReference type="InterPro" id="IPR022190">
    <property type="entry name" value="DUF3716"/>
</dbReference>
<evidence type="ECO:0000259" key="5">
    <source>
        <dbReference type="PROSITE" id="PS51007"/>
    </source>
</evidence>
<dbReference type="OrthoDB" id="4174112at2759"/>
<dbReference type="GO" id="GO:0020037">
    <property type="term" value="F:heme binding"/>
    <property type="evidence" value="ECO:0007669"/>
    <property type="project" value="InterPro"/>
</dbReference>
<dbReference type="Proteomes" id="UP000800036">
    <property type="component" value="Unassembled WGS sequence"/>
</dbReference>
<evidence type="ECO:0000256" key="3">
    <source>
        <dbReference type="PROSITE-ProRule" id="PRU00433"/>
    </source>
</evidence>
<feature type="compositionally biased region" description="Basic and acidic residues" evidence="4">
    <location>
        <begin position="124"/>
        <end position="136"/>
    </location>
</feature>
<evidence type="ECO:0000256" key="1">
    <source>
        <dbReference type="ARBA" id="ARBA00022723"/>
    </source>
</evidence>
<dbReference type="AlphaFoldDB" id="A0A6A5UP92"/>
<keyword evidence="3" id="KW-0349">Heme</keyword>
<dbReference type="GO" id="GO:0009055">
    <property type="term" value="F:electron transfer activity"/>
    <property type="evidence" value="ECO:0007669"/>
    <property type="project" value="InterPro"/>
</dbReference>
<proteinExistence type="predicted"/>
<reference evidence="6" key="1">
    <citation type="journal article" date="2020" name="Stud. Mycol.">
        <title>101 Dothideomycetes genomes: a test case for predicting lifestyles and emergence of pathogens.</title>
        <authorList>
            <person name="Haridas S."/>
            <person name="Albert R."/>
            <person name="Binder M."/>
            <person name="Bloem J."/>
            <person name="Labutti K."/>
            <person name="Salamov A."/>
            <person name="Andreopoulos B."/>
            <person name="Baker S."/>
            <person name="Barry K."/>
            <person name="Bills G."/>
            <person name="Bluhm B."/>
            <person name="Cannon C."/>
            <person name="Castanera R."/>
            <person name="Culley D."/>
            <person name="Daum C."/>
            <person name="Ezra D."/>
            <person name="Gonzalez J."/>
            <person name="Henrissat B."/>
            <person name="Kuo A."/>
            <person name="Liang C."/>
            <person name="Lipzen A."/>
            <person name="Lutzoni F."/>
            <person name="Magnuson J."/>
            <person name="Mondo S."/>
            <person name="Nolan M."/>
            <person name="Ohm R."/>
            <person name="Pangilinan J."/>
            <person name="Park H.-J."/>
            <person name="Ramirez L."/>
            <person name="Alfaro M."/>
            <person name="Sun H."/>
            <person name="Tritt A."/>
            <person name="Yoshinaga Y."/>
            <person name="Zwiers L.-H."/>
            <person name="Turgeon B."/>
            <person name="Goodwin S."/>
            <person name="Spatafora J."/>
            <person name="Crous P."/>
            <person name="Grigoriev I."/>
        </authorList>
    </citation>
    <scope>NUCLEOTIDE SEQUENCE</scope>
    <source>
        <strain evidence="6">CBS 107.79</strain>
    </source>
</reference>
<feature type="domain" description="Cytochrome c" evidence="5">
    <location>
        <begin position="84"/>
        <end position="233"/>
    </location>
</feature>
<dbReference type="InterPro" id="IPR009056">
    <property type="entry name" value="Cyt_c-like_dom"/>
</dbReference>
<feature type="compositionally biased region" description="Polar residues" evidence="4">
    <location>
        <begin position="137"/>
        <end position="146"/>
    </location>
</feature>
<dbReference type="Pfam" id="PF12511">
    <property type="entry name" value="DUF3716"/>
    <property type="match status" value="1"/>
</dbReference>
<feature type="region of interest" description="Disordered" evidence="4">
    <location>
        <begin position="123"/>
        <end position="146"/>
    </location>
</feature>
<evidence type="ECO:0000256" key="4">
    <source>
        <dbReference type="SAM" id="MobiDB-lite"/>
    </source>
</evidence>
<accession>A0A6A5UP92</accession>
<organism evidence="6 7">
    <name type="scientific">Bimuria novae-zelandiae CBS 107.79</name>
    <dbReference type="NCBI Taxonomy" id="1447943"/>
    <lineage>
        <taxon>Eukaryota</taxon>
        <taxon>Fungi</taxon>
        <taxon>Dikarya</taxon>
        <taxon>Ascomycota</taxon>
        <taxon>Pezizomycotina</taxon>
        <taxon>Dothideomycetes</taxon>
        <taxon>Pleosporomycetidae</taxon>
        <taxon>Pleosporales</taxon>
        <taxon>Massarineae</taxon>
        <taxon>Didymosphaeriaceae</taxon>
        <taxon>Bimuria</taxon>
    </lineage>
</organism>
<keyword evidence="7" id="KW-1185">Reference proteome</keyword>
<dbReference type="PROSITE" id="PS51007">
    <property type="entry name" value="CYTC"/>
    <property type="match status" value="1"/>
</dbReference>
<protein>
    <recommendedName>
        <fullName evidence="5">Cytochrome c domain-containing protein</fullName>
    </recommendedName>
</protein>
<name>A0A6A5UP92_9PLEO</name>
<evidence type="ECO:0000256" key="2">
    <source>
        <dbReference type="ARBA" id="ARBA00023004"/>
    </source>
</evidence>
<keyword evidence="1 3" id="KW-0479">Metal-binding</keyword>
<gene>
    <name evidence="6" type="ORF">BU23DRAFT_630633</name>
</gene>
<evidence type="ECO:0000313" key="7">
    <source>
        <dbReference type="Proteomes" id="UP000800036"/>
    </source>
</evidence>
<sequence length="233" mass="26238">MYIDPDIITENQESYGPKTPLQWAEQALLQANSKPTMTIAQMELLRGVELRWGRDQINLFPPQNCEAALAYSRGQVRNGVLACLDCKRGRGPFAKCVTLKGYLKGSCSNCHYSAEGARCSLRTSEQEQTAKSKTDTKNPSGSLTSIRQSKTLAKRSGRTKCSALLELSDDSASESNTNERIHPRTCPTVLELEWKVRKRQRKAMRMKKLAILHKRIGDLLEEEVDELNEYNDS</sequence>
<evidence type="ECO:0000313" key="6">
    <source>
        <dbReference type="EMBL" id="KAF1964746.1"/>
    </source>
</evidence>
<keyword evidence="2 3" id="KW-0408">Iron</keyword>
<dbReference type="GO" id="GO:0046872">
    <property type="term" value="F:metal ion binding"/>
    <property type="evidence" value="ECO:0007669"/>
    <property type="project" value="UniProtKB-KW"/>
</dbReference>